<dbReference type="Proteomes" id="UP000315423">
    <property type="component" value="Unassembled WGS sequence"/>
</dbReference>
<sequence>MSTAAGGPAGGGISATNVAILGIVGGLAGIYLSTILNGITETTYFSFFGGIGAILAGVWGADAVRRVCSYGLGTGVPSIGMVALGMGVVAAIFGLALCYVLGIPVVLGPIIAIVVAAIIGFIMGTMANKILSMNIPIMERCMVEIAVAGCLVMIALCVTISGTLVFENSILNTDITILSSVIQTGFIALIFIGGAMIILHPFNACLGPDESQDRTLYVGVEKIDVIPAMLTIVIGLLIWI</sequence>
<name>A0AC61S9S3_9EURY</name>
<comment type="caution">
    <text evidence="1">The sequence shown here is derived from an EMBL/GenBank/DDBJ whole genome shotgun (WGS) entry which is preliminary data.</text>
</comment>
<dbReference type="EMBL" id="QYBA01000224">
    <property type="protein sequence ID" value="TKY91288.1"/>
    <property type="molecule type" value="Genomic_DNA"/>
</dbReference>
<reference evidence="1" key="1">
    <citation type="submission" date="2018-09" db="EMBL/GenBank/DDBJ databases">
        <title>A genomic encyclopedia of anaerobic methanotrophic archaea.</title>
        <authorList>
            <person name="Skennerton C.T."/>
            <person name="Chadwick G.L."/>
            <person name="Laso-Perez R."/>
            <person name="Leu A.O."/>
            <person name="Speth D.R."/>
            <person name="Yu H."/>
            <person name="Morgan-Lang C."/>
            <person name="Hatzenpichler R."/>
            <person name="Goudeau D."/>
            <person name="Malmstrom R."/>
            <person name="Woyke T."/>
            <person name="Hallam S."/>
            <person name="Tyson G.W."/>
            <person name="Wegener G."/>
            <person name="Boetius A."/>
            <person name="Orphan V.J."/>
        </authorList>
    </citation>
    <scope>NUCLEOTIDE SEQUENCE</scope>
    <source>
        <strain evidence="1">CONS3730D10UFb2</strain>
    </source>
</reference>
<accession>A0AC61S9S3</accession>
<evidence type="ECO:0000313" key="1">
    <source>
        <dbReference type="EMBL" id="TKY91288.1"/>
    </source>
</evidence>
<proteinExistence type="predicted"/>
<keyword evidence="1" id="KW-0808">Transferase</keyword>
<organism evidence="1 2">
    <name type="scientific">Candidatus Methanomarinus sp</name>
    <dbReference type="NCBI Taxonomy" id="3386244"/>
    <lineage>
        <taxon>Archaea</taxon>
        <taxon>Methanobacteriati</taxon>
        <taxon>Methanobacteriota</taxon>
        <taxon>Stenosarchaea group</taxon>
        <taxon>Methanomicrobia</taxon>
        <taxon>Methanosarcinales</taxon>
        <taxon>ANME-2 cluster</taxon>
        <taxon>Candidatus Methanocomedenaceae</taxon>
        <taxon>Candidatus Methanomarinus</taxon>
    </lineage>
</organism>
<dbReference type="EC" id="2.1.1.86" evidence="1"/>
<feature type="non-terminal residue" evidence="1">
    <location>
        <position position="240"/>
    </location>
</feature>
<gene>
    <name evidence="1" type="ORF">C5S46_06610</name>
</gene>
<protein>
    <submittedName>
        <fullName evidence="1">Tetrahydromethanopterin S-methyltransferase subunit C</fullName>
        <ecNumber evidence="1">2.1.1.86</ecNumber>
    </submittedName>
</protein>
<keyword evidence="1" id="KW-0489">Methyltransferase</keyword>
<evidence type="ECO:0000313" key="2">
    <source>
        <dbReference type="Proteomes" id="UP000315423"/>
    </source>
</evidence>